<proteinExistence type="predicted"/>
<evidence type="ECO:0000313" key="1">
    <source>
        <dbReference type="EMBL" id="KAE9284963.1"/>
    </source>
</evidence>
<reference evidence="1 2" key="1">
    <citation type="submission" date="2018-08" db="EMBL/GenBank/DDBJ databases">
        <title>Genomic investigation of the strawberry pathogen Phytophthora fragariae indicates pathogenicity is determined by transcriptional variation in three key races.</title>
        <authorList>
            <person name="Adams T.M."/>
            <person name="Armitage A.D."/>
            <person name="Sobczyk M.K."/>
            <person name="Bates H.J."/>
            <person name="Dunwell J.M."/>
            <person name="Nellist C.F."/>
            <person name="Harrison R.J."/>
        </authorList>
    </citation>
    <scope>NUCLEOTIDE SEQUENCE [LARGE SCALE GENOMIC DNA]</scope>
    <source>
        <strain evidence="1 2">SCRP333</strain>
    </source>
</reference>
<name>A0A6A4C896_9STRA</name>
<keyword evidence="2" id="KW-1185">Reference proteome</keyword>
<organism evidence="1 2">
    <name type="scientific">Phytophthora rubi</name>
    <dbReference type="NCBI Taxonomy" id="129364"/>
    <lineage>
        <taxon>Eukaryota</taxon>
        <taxon>Sar</taxon>
        <taxon>Stramenopiles</taxon>
        <taxon>Oomycota</taxon>
        <taxon>Peronosporomycetes</taxon>
        <taxon>Peronosporales</taxon>
        <taxon>Peronosporaceae</taxon>
        <taxon>Phytophthora</taxon>
    </lineage>
</organism>
<accession>A0A6A4C896</accession>
<evidence type="ECO:0000313" key="2">
    <source>
        <dbReference type="Proteomes" id="UP000434957"/>
    </source>
</evidence>
<protein>
    <submittedName>
        <fullName evidence="1">Uncharacterized protein</fullName>
    </submittedName>
</protein>
<comment type="caution">
    <text evidence="1">The sequence shown here is derived from an EMBL/GenBank/DDBJ whole genome shotgun (WGS) entry which is preliminary data.</text>
</comment>
<feature type="non-terminal residue" evidence="1">
    <location>
        <position position="160"/>
    </location>
</feature>
<sequence length="160" mass="17894">MEDPFDGEGSSVVVKSKKVKADNKLYKLLSCLKQDRFTVSAERSPLFGIAVAVRDYSKVPNDVADATLNKVVAEKMGKICSASVATAWSWSSQNRSKDLTMASINQYAKADDPDAYRDLKTKKLSDDEKSIDAKLMESISDELAKLPKRLIRERNEWTQN</sequence>
<dbReference type="AlphaFoldDB" id="A0A6A4C896"/>
<dbReference type="EMBL" id="QXFT01003526">
    <property type="protein sequence ID" value="KAE9284963.1"/>
    <property type="molecule type" value="Genomic_DNA"/>
</dbReference>
<dbReference type="Proteomes" id="UP000434957">
    <property type="component" value="Unassembled WGS sequence"/>
</dbReference>
<gene>
    <name evidence="1" type="ORF">PR003_g26721</name>
</gene>